<comment type="caution">
    <text evidence="1">The sequence shown here is derived from an EMBL/GenBank/DDBJ whole genome shotgun (WGS) entry which is preliminary data.</text>
</comment>
<dbReference type="AlphaFoldDB" id="A0AAW2JXZ9"/>
<sequence length="143" mass="16422">MDLAVHLSCRFHRGWSCICCRNCRPTWYDRPKDYISHLRGFAFQLVDVRNIHWPCEAVFAERSIISRLYNPSIPNSPCDPCMVHCCMHWCALCQEHRELKGRLLDETFVPITVVNPPPVQEMSAASDSHNLAPPLLMGLSELT</sequence>
<organism evidence="1">
    <name type="scientific">Sesamum radiatum</name>
    <name type="common">Black benniseed</name>
    <dbReference type="NCBI Taxonomy" id="300843"/>
    <lineage>
        <taxon>Eukaryota</taxon>
        <taxon>Viridiplantae</taxon>
        <taxon>Streptophyta</taxon>
        <taxon>Embryophyta</taxon>
        <taxon>Tracheophyta</taxon>
        <taxon>Spermatophyta</taxon>
        <taxon>Magnoliopsida</taxon>
        <taxon>eudicotyledons</taxon>
        <taxon>Gunneridae</taxon>
        <taxon>Pentapetalae</taxon>
        <taxon>asterids</taxon>
        <taxon>lamiids</taxon>
        <taxon>Lamiales</taxon>
        <taxon>Pedaliaceae</taxon>
        <taxon>Sesamum</taxon>
    </lineage>
</organism>
<reference evidence="1" key="2">
    <citation type="journal article" date="2024" name="Plant">
        <title>Genomic evolution and insights into agronomic trait innovations of Sesamum species.</title>
        <authorList>
            <person name="Miao H."/>
            <person name="Wang L."/>
            <person name="Qu L."/>
            <person name="Liu H."/>
            <person name="Sun Y."/>
            <person name="Le M."/>
            <person name="Wang Q."/>
            <person name="Wei S."/>
            <person name="Zheng Y."/>
            <person name="Lin W."/>
            <person name="Duan Y."/>
            <person name="Cao H."/>
            <person name="Xiong S."/>
            <person name="Wang X."/>
            <person name="Wei L."/>
            <person name="Li C."/>
            <person name="Ma Q."/>
            <person name="Ju M."/>
            <person name="Zhao R."/>
            <person name="Li G."/>
            <person name="Mu C."/>
            <person name="Tian Q."/>
            <person name="Mei H."/>
            <person name="Zhang T."/>
            <person name="Gao T."/>
            <person name="Zhang H."/>
        </authorList>
    </citation>
    <scope>NUCLEOTIDE SEQUENCE</scope>
    <source>
        <strain evidence="1">G02</strain>
    </source>
</reference>
<proteinExistence type="predicted"/>
<gene>
    <name evidence="1" type="ORF">Sradi_6498900</name>
</gene>
<accession>A0AAW2JXZ9</accession>
<dbReference type="EMBL" id="JACGWJ010000031">
    <property type="protein sequence ID" value="KAL0298391.1"/>
    <property type="molecule type" value="Genomic_DNA"/>
</dbReference>
<name>A0AAW2JXZ9_SESRA</name>
<reference evidence="1" key="1">
    <citation type="submission" date="2020-06" db="EMBL/GenBank/DDBJ databases">
        <authorList>
            <person name="Li T."/>
            <person name="Hu X."/>
            <person name="Zhang T."/>
            <person name="Song X."/>
            <person name="Zhang H."/>
            <person name="Dai N."/>
            <person name="Sheng W."/>
            <person name="Hou X."/>
            <person name="Wei L."/>
        </authorList>
    </citation>
    <scope>NUCLEOTIDE SEQUENCE</scope>
    <source>
        <strain evidence="1">G02</strain>
        <tissue evidence="1">Leaf</tissue>
    </source>
</reference>
<protein>
    <submittedName>
        <fullName evidence="1">Cell number regulator 6</fullName>
    </submittedName>
</protein>
<evidence type="ECO:0000313" key="1">
    <source>
        <dbReference type="EMBL" id="KAL0298391.1"/>
    </source>
</evidence>